<protein>
    <submittedName>
        <fullName evidence="1">Uncharacterized protein</fullName>
    </submittedName>
</protein>
<sequence length="210" mass="23681">MTFTCEINKKIPDFLADVKSLGIIHLQTIPGQVILESAKDTNAQLVDGETMETQMLENSVVRLKSKGWASSTSGTYRTHLKPNYELNPVPCTTKTVEHLLTGVKRELGTSQNFDKRIFYTNQRRNSVTCCDIDMNNIICTYRDTSVLKDLRGIAVDNEGNVYIVSYSQNKLVLLSAHGQQHRQLLSEKDGLLKPYAICYDKNKQTSSVNF</sequence>
<dbReference type="AlphaFoldDB" id="A0A8S3V1H1"/>
<dbReference type="InterPro" id="IPR010620">
    <property type="entry name" value="SBBP_repeat"/>
</dbReference>
<dbReference type="Pfam" id="PF06739">
    <property type="entry name" value="SBBP"/>
    <property type="match status" value="1"/>
</dbReference>
<name>A0A8S3V1H1_MYTED</name>
<organism evidence="1 2">
    <name type="scientific">Mytilus edulis</name>
    <name type="common">Blue mussel</name>
    <dbReference type="NCBI Taxonomy" id="6550"/>
    <lineage>
        <taxon>Eukaryota</taxon>
        <taxon>Metazoa</taxon>
        <taxon>Spiralia</taxon>
        <taxon>Lophotrochozoa</taxon>
        <taxon>Mollusca</taxon>
        <taxon>Bivalvia</taxon>
        <taxon>Autobranchia</taxon>
        <taxon>Pteriomorphia</taxon>
        <taxon>Mytilida</taxon>
        <taxon>Mytiloidea</taxon>
        <taxon>Mytilidae</taxon>
        <taxon>Mytilinae</taxon>
        <taxon>Mytilus</taxon>
    </lineage>
</organism>
<dbReference type="InterPro" id="IPR011042">
    <property type="entry name" value="6-blade_b-propeller_TolB-like"/>
</dbReference>
<dbReference type="Proteomes" id="UP000683360">
    <property type="component" value="Unassembled WGS sequence"/>
</dbReference>
<gene>
    <name evidence="1" type="ORF">MEDL_60083</name>
</gene>
<evidence type="ECO:0000313" key="1">
    <source>
        <dbReference type="EMBL" id="CAG2248219.1"/>
    </source>
</evidence>
<keyword evidence="2" id="KW-1185">Reference proteome</keyword>
<dbReference type="SUPFAM" id="SSF101898">
    <property type="entry name" value="NHL repeat"/>
    <property type="match status" value="1"/>
</dbReference>
<comment type="caution">
    <text evidence="1">The sequence shown here is derived from an EMBL/GenBank/DDBJ whole genome shotgun (WGS) entry which is preliminary data.</text>
</comment>
<dbReference type="Gene3D" id="2.120.10.30">
    <property type="entry name" value="TolB, C-terminal domain"/>
    <property type="match status" value="1"/>
</dbReference>
<evidence type="ECO:0000313" key="2">
    <source>
        <dbReference type="Proteomes" id="UP000683360"/>
    </source>
</evidence>
<dbReference type="OrthoDB" id="6144944at2759"/>
<accession>A0A8S3V1H1</accession>
<reference evidence="1" key="1">
    <citation type="submission" date="2021-03" db="EMBL/GenBank/DDBJ databases">
        <authorList>
            <person name="Bekaert M."/>
        </authorList>
    </citation>
    <scope>NUCLEOTIDE SEQUENCE</scope>
</reference>
<proteinExistence type="predicted"/>
<dbReference type="EMBL" id="CAJPWZ010002926">
    <property type="protein sequence ID" value="CAG2248219.1"/>
    <property type="molecule type" value="Genomic_DNA"/>
</dbReference>